<dbReference type="GO" id="GO:0005760">
    <property type="term" value="C:gamma DNA polymerase complex"/>
    <property type="evidence" value="ECO:0007669"/>
    <property type="project" value="InterPro"/>
</dbReference>
<dbReference type="Proteomes" id="UP000694867">
    <property type="component" value="Unplaced"/>
</dbReference>
<dbReference type="InterPro" id="IPR012337">
    <property type="entry name" value="RNaseH-like_sf"/>
</dbReference>
<dbReference type="SUPFAM" id="SSF56672">
    <property type="entry name" value="DNA/RNA polymerases"/>
    <property type="match status" value="1"/>
</dbReference>
<dbReference type="PANTHER" id="PTHR10267:SF0">
    <property type="entry name" value="DNA POLYMERASE SUBUNIT GAMMA-1"/>
    <property type="match status" value="1"/>
</dbReference>
<dbReference type="SMART" id="SM00482">
    <property type="entry name" value="POLAc"/>
    <property type="match status" value="1"/>
</dbReference>
<dbReference type="RefSeq" id="XP_003743723.1">
    <property type="nucleotide sequence ID" value="XM_003743675.2"/>
</dbReference>
<evidence type="ECO:0000313" key="4">
    <source>
        <dbReference type="Proteomes" id="UP000694867"/>
    </source>
</evidence>
<dbReference type="Gene3D" id="3.30.420.390">
    <property type="match status" value="2"/>
</dbReference>
<dbReference type="GO" id="GO:0003677">
    <property type="term" value="F:DNA binding"/>
    <property type="evidence" value="ECO:0007669"/>
    <property type="project" value="InterPro"/>
</dbReference>
<dbReference type="PANTHER" id="PTHR10267">
    <property type="entry name" value="DNA POLYMERASE SUBUNIT GAMMA-1"/>
    <property type="match status" value="1"/>
</dbReference>
<dbReference type="GO" id="GO:0008408">
    <property type="term" value="F:3'-5' exonuclease activity"/>
    <property type="evidence" value="ECO:0007669"/>
    <property type="project" value="TreeGrafter"/>
</dbReference>
<dbReference type="InterPro" id="IPR001098">
    <property type="entry name" value="DNA-dir_DNA_pol_A_palm_dom"/>
</dbReference>
<dbReference type="GO" id="GO:0003887">
    <property type="term" value="F:DNA-directed DNA polymerase activity"/>
    <property type="evidence" value="ECO:0007669"/>
    <property type="project" value="InterPro"/>
</dbReference>
<feature type="compositionally biased region" description="Polar residues" evidence="2">
    <location>
        <begin position="423"/>
        <end position="432"/>
    </location>
</feature>
<keyword evidence="4" id="KW-1185">Reference proteome</keyword>
<dbReference type="GeneID" id="100902552"/>
<dbReference type="InterPro" id="IPR002297">
    <property type="entry name" value="DNA-dir_DNA_pol_A_mt"/>
</dbReference>
<dbReference type="GO" id="GO:0006264">
    <property type="term" value="P:mitochondrial DNA replication"/>
    <property type="evidence" value="ECO:0007669"/>
    <property type="project" value="TreeGrafter"/>
</dbReference>
<feature type="region of interest" description="Disordered" evidence="2">
    <location>
        <begin position="411"/>
        <end position="453"/>
    </location>
</feature>
<accession>A0AAJ6QTV8</accession>
<dbReference type="PRINTS" id="PR00867">
    <property type="entry name" value="DNAPOLG"/>
</dbReference>
<dbReference type="KEGG" id="goe:100902552"/>
<evidence type="ECO:0000259" key="3">
    <source>
        <dbReference type="SMART" id="SM00482"/>
    </source>
</evidence>
<dbReference type="InterPro" id="IPR041336">
    <property type="entry name" value="DNApol_Exo"/>
</dbReference>
<sequence>MLPPRLLQTVFPRHKGKPVEAEKIASSIEQLKNHGVYDLEAPRLPDAEIEIPPLNGKSISEHFQNVGDKYIRPYISAVDALIQSSVPPIPEEFAFKSGWVRYSEDGKKFRCVRAPREDAVVFDVETVVTEGGLPAMAVALSAKHWYTWCSPALVEGRDHRVDVVTPDALIPMDRAGSKKHQVIIGHNVGFDRSYIREQYSLETTGTRFLDTLSMHVCVSGQTSEQKIMTMSLKKKRAAYEEKLKKQQISADTFRPPPNIKWNAVSSLNNLGDVYRLYCNRELEKSARDTFVTGTSDDVRKDFQHLMRYCVLDVLATRNVLCKLLPMFREKFAHPATFFGVLETLTAYLPINENWRKYLDNCGKIYDELDSRSSAILNRIANETCAMLEGDSYRSDPWLWDLDWSTRETKSAAGIGGSEGASANNDESQSSQVRKPKWFRDLNEKQDSEEARHPAWESESWSFSIRKRCVPKLLRITWDGYPVHYHSELGWGYLIPAEPDHPTWSSDGDASSRESPTEGKGGFFPLESYLKLIDEHRAREQTDESPSSAPGPEEAEEKFSDLGDFSKLDNDWKDVSQEAERYSTTSEKTKLKTNYPQTTFDIGLRGVRFKKLPRSPGSAYNAGSPMSRSTIEKYWGTRMSSRNPEDIAELLDIMKHTSYWKTVRNRISDQVAVWNSENQGAILPRILPAGTIYRKPVDRTWSTTSHAAKDRIGSEFKAMVQAPEGFHFVGDSPDSKELWIAALLGDADCAKMHGSTALGWRVIHGGLLCDRGLHQETARIIDCTEKQAKILDLVRLHGGGQGLLTKILMELMPNMSNAEAFLRTKDLVKLTKGERQWPVTKSKPVSVRAVGPYQRALTFANGKSWFETKLWTGGSESHFFNRLEQIASESRPATPFLSAGLTRALEPAVLYNSKYAMARMNWVLQSSAADFQHLILLSTRDLFNEFDIEGRLVLTANNEVKYMVASEHRYKAALTLHISNLFVRSFFAERVGLDDLPYAVAFCPHVTVDRVLRQDVEDDCVTPSNPRGLRETYGIAPGEKLNIYEVIDRLAGSGKPDDNVITQVQES</sequence>
<reference evidence="5" key="1">
    <citation type="submission" date="2025-08" db="UniProtKB">
        <authorList>
            <consortium name="RefSeq"/>
        </authorList>
    </citation>
    <scope>IDENTIFICATION</scope>
</reference>
<proteinExistence type="predicted"/>
<evidence type="ECO:0000256" key="1">
    <source>
        <dbReference type="ARBA" id="ARBA00031966"/>
    </source>
</evidence>
<feature type="region of interest" description="Disordered" evidence="2">
    <location>
        <begin position="537"/>
        <end position="558"/>
    </location>
</feature>
<evidence type="ECO:0000256" key="2">
    <source>
        <dbReference type="SAM" id="MobiDB-lite"/>
    </source>
</evidence>
<organism evidence="4 5">
    <name type="scientific">Galendromus occidentalis</name>
    <name type="common">western predatory mite</name>
    <dbReference type="NCBI Taxonomy" id="34638"/>
    <lineage>
        <taxon>Eukaryota</taxon>
        <taxon>Metazoa</taxon>
        <taxon>Ecdysozoa</taxon>
        <taxon>Arthropoda</taxon>
        <taxon>Chelicerata</taxon>
        <taxon>Arachnida</taxon>
        <taxon>Acari</taxon>
        <taxon>Parasitiformes</taxon>
        <taxon>Mesostigmata</taxon>
        <taxon>Gamasina</taxon>
        <taxon>Phytoseioidea</taxon>
        <taxon>Phytoseiidae</taxon>
        <taxon>Typhlodrominae</taxon>
        <taxon>Galendromus</taxon>
    </lineage>
</organism>
<protein>
    <recommendedName>
        <fullName evidence="1">Mitochondrial DNA polymerase catalytic subunit</fullName>
    </recommendedName>
</protein>
<dbReference type="Pfam" id="PF18136">
    <property type="entry name" value="DNApol_Exo"/>
    <property type="match status" value="1"/>
</dbReference>
<feature type="compositionally biased region" description="Basic and acidic residues" evidence="2">
    <location>
        <begin position="437"/>
        <end position="453"/>
    </location>
</feature>
<feature type="domain" description="DNA-directed DNA polymerase family A palm" evidence="3">
    <location>
        <begin position="712"/>
        <end position="967"/>
    </location>
</feature>
<gene>
    <name evidence="5" type="primary">LOC100902552</name>
</gene>
<dbReference type="InterPro" id="IPR043502">
    <property type="entry name" value="DNA/RNA_pol_sf"/>
</dbReference>
<dbReference type="SUPFAM" id="SSF53098">
    <property type="entry name" value="Ribonuclease H-like"/>
    <property type="match status" value="1"/>
</dbReference>
<dbReference type="AlphaFoldDB" id="A0AAJ6QTV8"/>
<name>A0AAJ6QTV8_9ACAR</name>
<evidence type="ECO:0000313" key="5">
    <source>
        <dbReference type="RefSeq" id="XP_003743723.1"/>
    </source>
</evidence>
<feature type="region of interest" description="Disordered" evidence="2">
    <location>
        <begin position="502"/>
        <end position="522"/>
    </location>
</feature>